<dbReference type="EMBL" id="CM042011">
    <property type="protein sequence ID" value="KAI3767079.1"/>
    <property type="molecule type" value="Genomic_DNA"/>
</dbReference>
<reference evidence="2" key="1">
    <citation type="journal article" date="2022" name="Mol. Ecol. Resour.">
        <title>The genomes of chicory, endive, great burdock and yacon provide insights into Asteraceae palaeo-polyploidization history and plant inulin production.</title>
        <authorList>
            <person name="Fan W."/>
            <person name="Wang S."/>
            <person name="Wang H."/>
            <person name="Wang A."/>
            <person name="Jiang F."/>
            <person name="Liu H."/>
            <person name="Zhao H."/>
            <person name="Xu D."/>
            <person name="Zhang Y."/>
        </authorList>
    </citation>
    <scope>NUCLEOTIDE SEQUENCE [LARGE SCALE GENOMIC DNA]</scope>
    <source>
        <strain evidence="2">cv. Punajuju</strain>
    </source>
</reference>
<organism evidence="1 2">
    <name type="scientific">Cichorium intybus</name>
    <name type="common">Chicory</name>
    <dbReference type="NCBI Taxonomy" id="13427"/>
    <lineage>
        <taxon>Eukaryota</taxon>
        <taxon>Viridiplantae</taxon>
        <taxon>Streptophyta</taxon>
        <taxon>Embryophyta</taxon>
        <taxon>Tracheophyta</taxon>
        <taxon>Spermatophyta</taxon>
        <taxon>Magnoliopsida</taxon>
        <taxon>eudicotyledons</taxon>
        <taxon>Gunneridae</taxon>
        <taxon>Pentapetalae</taxon>
        <taxon>asterids</taxon>
        <taxon>campanulids</taxon>
        <taxon>Asterales</taxon>
        <taxon>Asteraceae</taxon>
        <taxon>Cichorioideae</taxon>
        <taxon>Cichorieae</taxon>
        <taxon>Cichoriinae</taxon>
        <taxon>Cichorium</taxon>
    </lineage>
</organism>
<keyword evidence="2" id="KW-1185">Reference proteome</keyword>
<gene>
    <name evidence="1" type="ORF">L2E82_17162</name>
</gene>
<accession>A0ACB9F6Z9</accession>
<dbReference type="Proteomes" id="UP001055811">
    <property type="component" value="Linkage Group LG03"/>
</dbReference>
<comment type="caution">
    <text evidence="1">The sequence shown here is derived from an EMBL/GenBank/DDBJ whole genome shotgun (WGS) entry which is preliminary data.</text>
</comment>
<proteinExistence type="predicted"/>
<sequence length="158" mass="17666">MPNVLYVEGYALDRFAEGLWALHPVHQNKVGLVLDAGIEEQVQVADATRAYLGLPNPEYIITDTPLQMMTLKMWMIIGKESHYKPSGSEEFQDHLCTYSALLPPSLTQSICPKSAAEEVKVSNYWEAIGAVAAHKARVDPNSLRRDKDLKKKSRLRSG</sequence>
<evidence type="ECO:0000313" key="1">
    <source>
        <dbReference type="EMBL" id="KAI3767079.1"/>
    </source>
</evidence>
<evidence type="ECO:0000313" key="2">
    <source>
        <dbReference type="Proteomes" id="UP001055811"/>
    </source>
</evidence>
<protein>
    <submittedName>
        <fullName evidence="1">Uncharacterized protein</fullName>
    </submittedName>
</protein>
<reference evidence="1 2" key="2">
    <citation type="journal article" date="2022" name="Mol. Ecol. Resour.">
        <title>The genomes of chicory, endive, great burdock and yacon provide insights into Asteraceae paleo-polyploidization history and plant inulin production.</title>
        <authorList>
            <person name="Fan W."/>
            <person name="Wang S."/>
            <person name="Wang H."/>
            <person name="Wang A."/>
            <person name="Jiang F."/>
            <person name="Liu H."/>
            <person name="Zhao H."/>
            <person name="Xu D."/>
            <person name="Zhang Y."/>
        </authorList>
    </citation>
    <scope>NUCLEOTIDE SEQUENCE [LARGE SCALE GENOMIC DNA]</scope>
    <source>
        <strain evidence="2">cv. Punajuju</strain>
        <tissue evidence="1">Leaves</tissue>
    </source>
</reference>
<name>A0ACB9F6Z9_CICIN</name>